<organism evidence="5 6">
    <name type="scientific">Fodinibius sediminis</name>
    <dbReference type="NCBI Taxonomy" id="1214077"/>
    <lineage>
        <taxon>Bacteria</taxon>
        <taxon>Pseudomonadati</taxon>
        <taxon>Balneolota</taxon>
        <taxon>Balneolia</taxon>
        <taxon>Balneolales</taxon>
        <taxon>Balneolaceae</taxon>
        <taxon>Fodinibius</taxon>
    </lineage>
</organism>
<accession>A0A521BWA9</accession>
<dbReference type="InterPro" id="IPR011249">
    <property type="entry name" value="Metalloenz_LuxS/M16"/>
</dbReference>
<feature type="domain" description="Peptidase M16 N-terminal" evidence="3">
    <location>
        <begin position="64"/>
        <end position="108"/>
    </location>
</feature>
<feature type="signal peptide" evidence="2">
    <location>
        <begin position="1"/>
        <end position="42"/>
    </location>
</feature>
<dbReference type="InterPro" id="IPR007863">
    <property type="entry name" value="Peptidase_M16_C"/>
</dbReference>
<proteinExistence type="inferred from homology"/>
<keyword evidence="6" id="KW-1185">Reference proteome</keyword>
<evidence type="ECO:0000259" key="3">
    <source>
        <dbReference type="Pfam" id="PF00675"/>
    </source>
</evidence>
<dbReference type="InterPro" id="IPR050361">
    <property type="entry name" value="MPP/UQCRC_Complex"/>
</dbReference>
<dbReference type="AlphaFoldDB" id="A0A521BWA9"/>
<dbReference type="SUPFAM" id="SSF63411">
    <property type="entry name" value="LuxS/MPP-like metallohydrolase"/>
    <property type="match status" value="2"/>
</dbReference>
<dbReference type="Gene3D" id="3.30.830.10">
    <property type="entry name" value="Metalloenzyme, LuxS/M16 peptidase-like"/>
    <property type="match status" value="2"/>
</dbReference>
<dbReference type="EMBL" id="FXTH01000004">
    <property type="protein sequence ID" value="SMO51474.1"/>
    <property type="molecule type" value="Genomic_DNA"/>
</dbReference>
<name>A0A521BWA9_9BACT</name>
<sequence length="524" mass="58889">MTFGVSKNSNPITRNTMKLKHLLAAAVLWSLALASPAQPAQAQSLEEFEKNVTEFTLDNGLTFIIIERPVAPVVSFATYVNVGGANEPVGHTGMAHIFEHMAFKGTRDIGTTNWKKEQQVLAELDATYQKWLQESYQPVPDSARMDTLWSHFEALQEQAGQYVVNNEFSQIIDRNGGTGMNASTSADRTNYFYSLPENRIELWFSLESDRFKNPVFREFYKEKEVVREERRMRTESQPFGRLLEEFLAVAYTAHPYGRPVVGWHSDITATTMEDARRFYNTYYVPNNITIAIAGDVDPGQARTLAETYFGDLPAAEEPPPVYTREPEQRGERRFTIQGQSQPFLLMGYHTVAQDHPDAKALQLLGSVLSGGRTSRLYKRMVDEEKQALAVQALNGYPGEKYESMFLTFAVPNQGVGVDTLEATILEEIEKVKEGALTQEELDRVRTNARAGLIRSLDSNSGLAQALASAESQQGDWRKVFTDLEELREVTLADLQRVARKYLTKENRTVGTIVTQTGEPGDADE</sequence>
<feature type="domain" description="Peptidase M16 N-terminal" evidence="3">
    <location>
        <begin position="165"/>
        <end position="261"/>
    </location>
</feature>
<evidence type="ECO:0000313" key="6">
    <source>
        <dbReference type="Proteomes" id="UP000317593"/>
    </source>
</evidence>
<dbReference type="Pfam" id="PF00675">
    <property type="entry name" value="Peptidase_M16"/>
    <property type="match status" value="2"/>
</dbReference>
<dbReference type="GO" id="GO:0046872">
    <property type="term" value="F:metal ion binding"/>
    <property type="evidence" value="ECO:0007669"/>
    <property type="project" value="InterPro"/>
</dbReference>
<evidence type="ECO:0000259" key="4">
    <source>
        <dbReference type="Pfam" id="PF05193"/>
    </source>
</evidence>
<feature type="domain" description="Peptidase M16 C-terminal" evidence="4">
    <location>
        <begin position="271"/>
        <end position="446"/>
    </location>
</feature>
<dbReference type="PANTHER" id="PTHR11851:SF49">
    <property type="entry name" value="MITOCHONDRIAL-PROCESSING PEPTIDASE SUBUNIT ALPHA"/>
    <property type="match status" value="1"/>
</dbReference>
<evidence type="ECO:0000313" key="5">
    <source>
        <dbReference type="EMBL" id="SMO51474.1"/>
    </source>
</evidence>
<protein>
    <submittedName>
        <fullName evidence="5">Predicted Zn-dependent peptidase</fullName>
    </submittedName>
</protein>
<comment type="similarity">
    <text evidence="1">Belongs to the peptidase M16 family.</text>
</comment>
<dbReference type="InterPro" id="IPR011765">
    <property type="entry name" value="Pept_M16_N"/>
</dbReference>
<reference evidence="5 6" key="1">
    <citation type="submission" date="2017-05" db="EMBL/GenBank/DDBJ databases">
        <authorList>
            <person name="Varghese N."/>
            <person name="Submissions S."/>
        </authorList>
    </citation>
    <scope>NUCLEOTIDE SEQUENCE [LARGE SCALE GENOMIC DNA]</scope>
    <source>
        <strain evidence="5 6">DSM 21194</strain>
    </source>
</reference>
<evidence type="ECO:0000256" key="2">
    <source>
        <dbReference type="SAM" id="SignalP"/>
    </source>
</evidence>
<dbReference type="Pfam" id="PF05193">
    <property type="entry name" value="Peptidase_M16_C"/>
    <property type="match status" value="1"/>
</dbReference>
<dbReference type="PANTHER" id="PTHR11851">
    <property type="entry name" value="METALLOPROTEASE"/>
    <property type="match status" value="1"/>
</dbReference>
<gene>
    <name evidence="5" type="ORF">SAMN06265218_104103</name>
</gene>
<keyword evidence="2" id="KW-0732">Signal</keyword>
<evidence type="ECO:0000256" key="1">
    <source>
        <dbReference type="ARBA" id="ARBA00007261"/>
    </source>
</evidence>
<feature type="chain" id="PRO_5021723131" evidence="2">
    <location>
        <begin position="43"/>
        <end position="524"/>
    </location>
</feature>
<dbReference type="Proteomes" id="UP000317593">
    <property type="component" value="Unassembled WGS sequence"/>
</dbReference>